<feature type="region of interest" description="Disordered" evidence="1">
    <location>
        <begin position="1"/>
        <end position="25"/>
    </location>
</feature>
<comment type="caution">
    <text evidence="2">The sequence shown here is derived from an EMBL/GenBank/DDBJ whole genome shotgun (WGS) entry which is preliminary data.</text>
</comment>
<evidence type="ECO:0000256" key="1">
    <source>
        <dbReference type="SAM" id="MobiDB-lite"/>
    </source>
</evidence>
<proteinExistence type="predicted"/>
<accession>A0AAW2GBT3</accession>
<evidence type="ECO:0000313" key="3">
    <source>
        <dbReference type="Proteomes" id="UP001430953"/>
    </source>
</evidence>
<protein>
    <submittedName>
        <fullName evidence="2">Uncharacterized protein</fullName>
    </submittedName>
</protein>
<dbReference type="AlphaFoldDB" id="A0AAW2GBT3"/>
<reference evidence="2 3" key="1">
    <citation type="submission" date="2023-03" db="EMBL/GenBank/DDBJ databases">
        <title>High recombination rates correlate with genetic variation in Cardiocondyla obscurior ants.</title>
        <authorList>
            <person name="Errbii M."/>
        </authorList>
    </citation>
    <scope>NUCLEOTIDE SEQUENCE [LARGE SCALE GENOMIC DNA]</scope>
    <source>
        <strain evidence="2">Alpha-2009</strain>
        <tissue evidence="2">Whole body</tissue>
    </source>
</reference>
<evidence type="ECO:0000313" key="2">
    <source>
        <dbReference type="EMBL" id="KAL0123937.1"/>
    </source>
</evidence>
<feature type="compositionally biased region" description="Pro residues" evidence="1">
    <location>
        <begin position="7"/>
        <end position="18"/>
    </location>
</feature>
<organism evidence="2 3">
    <name type="scientific">Cardiocondyla obscurior</name>
    <dbReference type="NCBI Taxonomy" id="286306"/>
    <lineage>
        <taxon>Eukaryota</taxon>
        <taxon>Metazoa</taxon>
        <taxon>Ecdysozoa</taxon>
        <taxon>Arthropoda</taxon>
        <taxon>Hexapoda</taxon>
        <taxon>Insecta</taxon>
        <taxon>Pterygota</taxon>
        <taxon>Neoptera</taxon>
        <taxon>Endopterygota</taxon>
        <taxon>Hymenoptera</taxon>
        <taxon>Apocrita</taxon>
        <taxon>Aculeata</taxon>
        <taxon>Formicoidea</taxon>
        <taxon>Formicidae</taxon>
        <taxon>Myrmicinae</taxon>
        <taxon>Cardiocondyla</taxon>
    </lineage>
</organism>
<keyword evidence="3" id="KW-1185">Reference proteome</keyword>
<gene>
    <name evidence="2" type="ORF">PUN28_006039</name>
</gene>
<name>A0AAW2GBT3_9HYME</name>
<dbReference type="EMBL" id="JADYXP020000005">
    <property type="protein sequence ID" value="KAL0123937.1"/>
    <property type="molecule type" value="Genomic_DNA"/>
</dbReference>
<sequence>MQHSRPPAGPAAPSPPPAALSASAHRAHVKLHPLSPAPPLCSRTRLSVPVNPVISRKLPPPSSLSWRPRFSLLPSATLSFSHNKLAFLCRFDCRSFPLSLSPPRALLTIP</sequence>
<dbReference type="Proteomes" id="UP001430953">
    <property type="component" value="Unassembled WGS sequence"/>
</dbReference>